<dbReference type="Gramene" id="rna19040">
    <property type="protein sequence ID" value="RHN70460.1"/>
    <property type="gene ID" value="gene19040"/>
</dbReference>
<comment type="caution">
    <text evidence="1">The sequence shown here is derived from an EMBL/GenBank/DDBJ whole genome shotgun (WGS) entry which is preliminary data.</text>
</comment>
<name>A0A396IY88_MEDTR</name>
<evidence type="ECO:0000313" key="2">
    <source>
        <dbReference type="Proteomes" id="UP000265566"/>
    </source>
</evidence>
<dbReference type="AlphaFoldDB" id="A0A396IY88"/>
<protein>
    <submittedName>
        <fullName evidence="1">Uncharacterized protein</fullName>
    </submittedName>
</protein>
<accession>A0A396IY88</accession>
<organism evidence="1 2">
    <name type="scientific">Medicago truncatula</name>
    <name type="common">Barrel medic</name>
    <name type="synonym">Medicago tribuloides</name>
    <dbReference type="NCBI Taxonomy" id="3880"/>
    <lineage>
        <taxon>Eukaryota</taxon>
        <taxon>Viridiplantae</taxon>
        <taxon>Streptophyta</taxon>
        <taxon>Embryophyta</taxon>
        <taxon>Tracheophyta</taxon>
        <taxon>Spermatophyta</taxon>
        <taxon>Magnoliopsida</taxon>
        <taxon>eudicotyledons</taxon>
        <taxon>Gunneridae</taxon>
        <taxon>Pentapetalae</taxon>
        <taxon>rosids</taxon>
        <taxon>fabids</taxon>
        <taxon>Fabales</taxon>
        <taxon>Fabaceae</taxon>
        <taxon>Papilionoideae</taxon>
        <taxon>50 kb inversion clade</taxon>
        <taxon>NPAAA clade</taxon>
        <taxon>Hologalegina</taxon>
        <taxon>IRL clade</taxon>
        <taxon>Trifolieae</taxon>
        <taxon>Medicago</taxon>
    </lineage>
</organism>
<gene>
    <name evidence="1" type="ORF">MtrunA17_Chr3g0135751</name>
</gene>
<reference evidence="2" key="1">
    <citation type="journal article" date="2018" name="Nat. Plants">
        <title>Whole-genome landscape of Medicago truncatula symbiotic genes.</title>
        <authorList>
            <person name="Pecrix Y."/>
            <person name="Staton S.E."/>
            <person name="Sallet E."/>
            <person name="Lelandais-Briere C."/>
            <person name="Moreau S."/>
            <person name="Carrere S."/>
            <person name="Blein T."/>
            <person name="Jardinaud M.F."/>
            <person name="Latrasse D."/>
            <person name="Zouine M."/>
            <person name="Zahm M."/>
            <person name="Kreplak J."/>
            <person name="Mayjonade B."/>
            <person name="Satge C."/>
            <person name="Perez M."/>
            <person name="Cauet S."/>
            <person name="Marande W."/>
            <person name="Chantry-Darmon C."/>
            <person name="Lopez-Roques C."/>
            <person name="Bouchez O."/>
            <person name="Berard A."/>
            <person name="Debelle F."/>
            <person name="Munos S."/>
            <person name="Bendahmane A."/>
            <person name="Berges H."/>
            <person name="Niebel A."/>
            <person name="Buitink J."/>
            <person name="Frugier F."/>
            <person name="Benhamed M."/>
            <person name="Crespi M."/>
            <person name="Gouzy J."/>
            <person name="Gamas P."/>
        </authorList>
    </citation>
    <scope>NUCLEOTIDE SEQUENCE [LARGE SCALE GENOMIC DNA]</scope>
    <source>
        <strain evidence="2">cv. Jemalong A17</strain>
    </source>
</reference>
<evidence type="ECO:0000313" key="1">
    <source>
        <dbReference type="EMBL" id="RHN70460.1"/>
    </source>
</evidence>
<dbReference type="EMBL" id="PSQE01000003">
    <property type="protein sequence ID" value="RHN70460.1"/>
    <property type="molecule type" value="Genomic_DNA"/>
</dbReference>
<dbReference type="Proteomes" id="UP000265566">
    <property type="component" value="Chromosome 3"/>
</dbReference>
<proteinExistence type="predicted"/>
<sequence length="127" mass="14427">MHLLSNYVGNSLFFSQERSQSRYLGNLARPLCDSSEAEEASYLKGLYDQNDPEAVILVFERQPSLHTNSLAFSEYVKALVKVGRLAESEFLKTLLRGEYLAKIAHFHLTVFACDYALLCLTVILRTF</sequence>